<dbReference type="OMA" id="HSINANC"/>
<dbReference type="PANTHER" id="PTHR12203">
    <property type="entry name" value="KDEL LYS-ASP-GLU-LEU CONTAINING - RELATED"/>
    <property type="match status" value="1"/>
</dbReference>
<dbReference type="RefSeq" id="XP_003064887.1">
    <property type="nucleotide sequence ID" value="XM_003064841.1"/>
</dbReference>
<dbReference type="OrthoDB" id="541052at2759"/>
<reference evidence="2 3" key="1">
    <citation type="journal article" date="2009" name="Science">
        <title>Green evolution and dynamic adaptations revealed by genomes of the marine picoeukaryotes Micromonas.</title>
        <authorList>
            <person name="Worden A.Z."/>
            <person name="Lee J.H."/>
            <person name="Mock T."/>
            <person name="Rouze P."/>
            <person name="Simmons M.P."/>
            <person name="Aerts A.L."/>
            <person name="Allen A.E."/>
            <person name="Cuvelier M.L."/>
            <person name="Derelle E."/>
            <person name="Everett M.V."/>
            <person name="Foulon E."/>
            <person name="Grimwood J."/>
            <person name="Gundlach H."/>
            <person name="Henrissat B."/>
            <person name="Napoli C."/>
            <person name="McDonald S.M."/>
            <person name="Parker M.S."/>
            <person name="Rombauts S."/>
            <person name="Salamov A."/>
            <person name="Von Dassow P."/>
            <person name="Badger J.H."/>
            <person name="Coutinho P.M."/>
            <person name="Demir E."/>
            <person name="Dubchak I."/>
            <person name="Gentemann C."/>
            <person name="Eikrem W."/>
            <person name="Gready J.E."/>
            <person name="John U."/>
            <person name="Lanier W."/>
            <person name="Lindquist E.A."/>
            <person name="Lucas S."/>
            <person name="Mayer K.F."/>
            <person name="Moreau H."/>
            <person name="Not F."/>
            <person name="Otillar R."/>
            <person name="Panaud O."/>
            <person name="Pangilinan J."/>
            <person name="Paulsen I."/>
            <person name="Piegu B."/>
            <person name="Poliakov A."/>
            <person name="Robbens S."/>
            <person name="Schmutz J."/>
            <person name="Toulza E."/>
            <person name="Wyss T."/>
            <person name="Zelensky A."/>
            <person name="Zhou K."/>
            <person name="Armbrust E.V."/>
            <person name="Bhattacharya D."/>
            <person name="Goodenough U.W."/>
            <person name="Van de Peer Y."/>
            <person name="Grigoriev I.V."/>
        </authorList>
    </citation>
    <scope>NUCLEOTIDE SEQUENCE [LARGE SCALE GENOMIC DNA]</scope>
    <source>
        <strain evidence="2 3">CCMP1545</strain>
    </source>
</reference>
<evidence type="ECO:0000313" key="3">
    <source>
        <dbReference type="Proteomes" id="UP000001876"/>
    </source>
</evidence>
<organism evidence="3">
    <name type="scientific">Micromonas pusilla (strain CCMP1545)</name>
    <name type="common">Picoplanktonic green alga</name>
    <dbReference type="NCBI Taxonomy" id="564608"/>
    <lineage>
        <taxon>Eukaryota</taxon>
        <taxon>Viridiplantae</taxon>
        <taxon>Chlorophyta</taxon>
        <taxon>Mamiellophyceae</taxon>
        <taxon>Mamiellales</taxon>
        <taxon>Mamiellaceae</taxon>
        <taxon>Micromonas</taxon>
    </lineage>
</organism>
<evidence type="ECO:0000256" key="1">
    <source>
        <dbReference type="SAM" id="Phobius"/>
    </source>
</evidence>
<gene>
    <name evidence="2" type="ORF">MICPUCDRAFT_54858</name>
</gene>
<dbReference type="KEGG" id="mpp:MICPUCDRAFT_54858"/>
<dbReference type="AlphaFoldDB" id="C1NAD7"/>
<protein>
    <submittedName>
        <fullName evidence="2">Predicted protein</fullName>
    </submittedName>
</protein>
<keyword evidence="1" id="KW-0812">Transmembrane</keyword>
<dbReference type="GeneID" id="9690387"/>
<dbReference type="Proteomes" id="UP000001876">
    <property type="component" value="Unassembled WGS sequence"/>
</dbReference>
<name>C1NAD7_MICPC</name>
<feature type="transmembrane region" description="Helical" evidence="1">
    <location>
        <begin position="9"/>
        <end position="27"/>
    </location>
</feature>
<keyword evidence="1" id="KW-0472">Membrane</keyword>
<sequence>MNLRRLRSAALQGAIYVIVSIVLFYYLTGRRTSQLEIRGQETQRRTWRECPVCCGEVSNILQKIGPADENLFCFDLDFIDRKLQYYRNVTTFNAAFSYYFGMATRFLADVGSKVPISQVIVWRIEDNATIQLKLARALTENNIAVVGHSIVRSRVPYLQHYMTFVPNFHFIETRGFVNILKKIREKGIRFEKRIPQVMWAGSDTGIPCDGERPCSNSCDDRKRIKLVRNFQGFSWLNLTLTSPHIKGQGVVNCNCSVQKQISEESWAGYRGILDIDGSVDAWGSRWRLESGSVLFQVRSSFESHFSARLVNGVHYVLLSANLSDLVGKTTIITSNEQRDIGYLTTLATNARGVLKTISYDDAVQEVGIKLRKYQHSKFEHSKHDPLRG</sequence>
<dbReference type="PANTHER" id="PTHR12203:SF35">
    <property type="entry name" value="PROTEIN O-GLUCOSYLTRANSFERASE 1"/>
    <property type="match status" value="1"/>
</dbReference>
<keyword evidence="3" id="KW-1185">Reference proteome</keyword>
<dbReference type="InterPro" id="IPR051091">
    <property type="entry name" value="O-Glucosyltr/Glycosyltrsf_90"/>
</dbReference>
<keyword evidence="1" id="KW-1133">Transmembrane helix</keyword>
<proteinExistence type="predicted"/>
<dbReference type="EMBL" id="GG663753">
    <property type="protein sequence ID" value="EEH50867.1"/>
    <property type="molecule type" value="Genomic_DNA"/>
</dbReference>
<accession>C1NAD7</accession>
<evidence type="ECO:0000313" key="2">
    <source>
        <dbReference type="EMBL" id="EEH50867.1"/>
    </source>
</evidence>